<dbReference type="CDD" id="cd04658">
    <property type="entry name" value="Piwi_piwi-like_Euk"/>
    <property type="match status" value="1"/>
</dbReference>
<dbReference type="CDD" id="cd02845">
    <property type="entry name" value="PAZ_piwi_like"/>
    <property type="match status" value="1"/>
</dbReference>
<dbReference type="VEuPathDB" id="VectorBase:ACUA005616"/>
<evidence type="ECO:0000256" key="5">
    <source>
        <dbReference type="ARBA" id="ARBA00023158"/>
    </source>
</evidence>
<dbReference type="SMART" id="SM00950">
    <property type="entry name" value="Piwi"/>
    <property type="match status" value="1"/>
</dbReference>
<name>A0A182LZC8_9DIPT</name>
<evidence type="ECO:0000256" key="3">
    <source>
        <dbReference type="ARBA" id="ARBA00022490"/>
    </source>
</evidence>
<evidence type="ECO:0000259" key="9">
    <source>
        <dbReference type="PROSITE" id="PS50822"/>
    </source>
</evidence>
<evidence type="ECO:0000259" key="8">
    <source>
        <dbReference type="PROSITE" id="PS50821"/>
    </source>
</evidence>
<evidence type="ECO:0000256" key="6">
    <source>
        <dbReference type="ARBA" id="ARBA00038291"/>
    </source>
</evidence>
<organism evidence="10 11">
    <name type="scientific">Anopheles culicifacies</name>
    <dbReference type="NCBI Taxonomy" id="139723"/>
    <lineage>
        <taxon>Eukaryota</taxon>
        <taxon>Metazoa</taxon>
        <taxon>Ecdysozoa</taxon>
        <taxon>Arthropoda</taxon>
        <taxon>Hexapoda</taxon>
        <taxon>Insecta</taxon>
        <taxon>Pterygota</taxon>
        <taxon>Neoptera</taxon>
        <taxon>Endopterygota</taxon>
        <taxon>Diptera</taxon>
        <taxon>Nematocera</taxon>
        <taxon>Culicoidea</taxon>
        <taxon>Culicidae</taxon>
        <taxon>Anophelinae</taxon>
        <taxon>Anopheles</taxon>
        <taxon>culicifacies species complex</taxon>
    </lineage>
</organism>
<feature type="region of interest" description="Disordered" evidence="7">
    <location>
        <begin position="1"/>
        <end position="86"/>
    </location>
</feature>
<dbReference type="InterPro" id="IPR036085">
    <property type="entry name" value="PAZ_dom_sf"/>
</dbReference>
<dbReference type="PROSITE" id="PS50821">
    <property type="entry name" value="PAZ"/>
    <property type="match status" value="1"/>
</dbReference>
<dbReference type="Gene3D" id="3.40.50.2300">
    <property type="match status" value="1"/>
</dbReference>
<dbReference type="Pfam" id="PF02171">
    <property type="entry name" value="Piwi"/>
    <property type="match status" value="1"/>
</dbReference>
<evidence type="ECO:0000256" key="4">
    <source>
        <dbReference type="ARBA" id="ARBA00022884"/>
    </source>
</evidence>
<dbReference type="GO" id="GO:0035194">
    <property type="term" value="P:regulatory ncRNA-mediated post-transcriptional gene silencing"/>
    <property type="evidence" value="ECO:0007669"/>
    <property type="project" value="UniProtKB-ARBA"/>
</dbReference>
<dbReference type="PROSITE" id="PS50822">
    <property type="entry name" value="PIWI"/>
    <property type="match status" value="1"/>
</dbReference>
<dbReference type="SUPFAM" id="SSF53098">
    <property type="entry name" value="Ribonuclease H-like"/>
    <property type="match status" value="1"/>
</dbReference>
<reference evidence="10" key="2">
    <citation type="submission" date="2020-05" db="UniProtKB">
        <authorList>
            <consortium name="EnsemblMetazoa"/>
        </authorList>
    </citation>
    <scope>IDENTIFICATION</scope>
    <source>
        <strain evidence="10">A-37</strain>
    </source>
</reference>
<dbReference type="InterPro" id="IPR003165">
    <property type="entry name" value="Piwi"/>
</dbReference>
<dbReference type="InterPro" id="IPR014811">
    <property type="entry name" value="ArgoL1"/>
</dbReference>
<evidence type="ECO:0000313" key="11">
    <source>
        <dbReference type="Proteomes" id="UP000075883"/>
    </source>
</evidence>
<sequence length="946" mass="106062">MDQQPNRGRGRGRGTRGAPGAAGGQPNWKEGGATGGGAPQLRQPRMDPSQPETAAGDNGASAGGSGAAPKAPVAAASRGGGNGAGDAGALGRGAIRGMRYIPEVVVTRKPNAPSKQGTSGTKLVLKTNYFRLTRNDQNTCVFQYRVDFEPLVEDTRIMQALIRTQAILLGPYIFDGTMLFLYNKLRSEMVDLQVKDPRTDALYKMTIRHVGTVDMASEMALMVLNLMHRQAMGSLKLLAINRNFFDPEAKITIPQYGLELYPGYVTSIRQHESDVLLCVDITHRVLRIDSCYKMLQNMQRQPGSYKDNFRRMMIGANVMSVYNQKMYRVCDVEYEITPMSTFPTKEGENITFVDYYKKQYNITIRDPRQPMLLTKANDRLVRLGMDKPVLLVPELCRMTGITEDMRRDFQLMRAIADHTRLGADKRIQRLERFNERLQGAASRQVFQFWKTELDRRLVELPARTLRPEAIMFNLSGSTEGKPAGPEADWSQLLHRNQMFKSIPLQRWYVVCERGKESLVKDFLGCMKQAGAGMKFSIAEPRMVTVQSDNNAGYNHALAQLLNEDVQLVMCIVPNDRADRYAAIKRACCVQRSIPCQVIKTRTITPKNGVVRTLMSVATKVVIQLNCKLGGIPWMVKNPLSNAMVVGFDVCHDTQDKSKSFGAVVATMYSPKQVEPKYYSSIEAHARGEELSNFVASSIGKSLRAYQSAYGPNNLPRRIILYRDGVGEGQLRHVVNFETKAIKNMLNQVYANFTEFKPQLSILVVNKRINTRLFMADRNPPPCTIVDDIITLPERTDFYLISQSVRQGTVSPTAYNIVHDESGLTVDQLQVYTSKQTHLYYNWCGTVAVPAVCQYAHKLAFLTSQYLHQQPHQNLSNRLGGDGDPPFLVPFELNTGMRDGLALVLRLLIEPPVADADGDRLIDGIEVRRIRTGISVFEFERSNVERI</sequence>
<dbReference type="InterPro" id="IPR003100">
    <property type="entry name" value="PAZ_dom"/>
</dbReference>
<dbReference type="InterPro" id="IPR018247">
    <property type="entry name" value="EF_Hand_1_Ca_BS"/>
</dbReference>
<proteinExistence type="inferred from homology"/>
<dbReference type="FunFam" id="2.170.260.10:FF:000003">
    <property type="entry name" value="Piwi-like RNA-mediated gene silencing 2"/>
    <property type="match status" value="1"/>
</dbReference>
<accession>A0A182LZC8</accession>
<dbReference type="Pfam" id="PF08699">
    <property type="entry name" value="ArgoL1"/>
    <property type="match status" value="1"/>
</dbReference>
<feature type="compositionally biased region" description="Low complexity" evidence="7">
    <location>
        <begin position="67"/>
        <end position="77"/>
    </location>
</feature>
<dbReference type="InterPro" id="IPR036397">
    <property type="entry name" value="RNaseH_sf"/>
</dbReference>
<keyword evidence="4" id="KW-0694">RNA-binding</keyword>
<dbReference type="EMBL" id="AXCM01009221">
    <property type="status" value="NOT_ANNOTATED_CDS"/>
    <property type="molecule type" value="Genomic_DNA"/>
</dbReference>
<dbReference type="SUPFAM" id="SSF101690">
    <property type="entry name" value="PAZ domain"/>
    <property type="match status" value="1"/>
</dbReference>
<dbReference type="SMART" id="SM00949">
    <property type="entry name" value="PAZ"/>
    <property type="match status" value="1"/>
</dbReference>
<dbReference type="GO" id="GO:0034587">
    <property type="term" value="P:piRNA processing"/>
    <property type="evidence" value="ECO:0007669"/>
    <property type="project" value="UniProtKB-ARBA"/>
</dbReference>
<dbReference type="EnsemblMetazoa" id="ACUA005616-RA">
    <property type="protein sequence ID" value="ACUA005616-PA"/>
    <property type="gene ID" value="ACUA005616"/>
</dbReference>
<reference evidence="11" key="1">
    <citation type="submission" date="2013-09" db="EMBL/GenBank/DDBJ databases">
        <title>The Genome Sequence of Anopheles culicifacies species A.</title>
        <authorList>
            <consortium name="The Broad Institute Genomics Platform"/>
            <person name="Neafsey D.E."/>
            <person name="Besansky N."/>
            <person name="Howell P."/>
            <person name="Walton C."/>
            <person name="Young S.K."/>
            <person name="Zeng Q."/>
            <person name="Gargeya S."/>
            <person name="Fitzgerald M."/>
            <person name="Haas B."/>
            <person name="Abouelleil A."/>
            <person name="Allen A.W."/>
            <person name="Alvarado L."/>
            <person name="Arachchi H.M."/>
            <person name="Berlin A.M."/>
            <person name="Chapman S.B."/>
            <person name="Gainer-Dewar J."/>
            <person name="Goldberg J."/>
            <person name="Griggs A."/>
            <person name="Gujja S."/>
            <person name="Hansen M."/>
            <person name="Howarth C."/>
            <person name="Imamovic A."/>
            <person name="Ireland A."/>
            <person name="Larimer J."/>
            <person name="McCowan C."/>
            <person name="Murphy C."/>
            <person name="Pearson M."/>
            <person name="Poon T.W."/>
            <person name="Priest M."/>
            <person name="Roberts A."/>
            <person name="Saif S."/>
            <person name="Shea T."/>
            <person name="Sisk P."/>
            <person name="Sykes S."/>
            <person name="Wortman J."/>
            <person name="Nusbaum C."/>
            <person name="Birren B."/>
        </authorList>
    </citation>
    <scope>NUCLEOTIDE SEQUENCE [LARGE SCALE GENOMIC DNA]</scope>
    <source>
        <strain evidence="11">A-37</strain>
    </source>
</reference>
<protein>
    <submittedName>
        <fullName evidence="10">Uncharacterized protein</fullName>
    </submittedName>
</protein>
<dbReference type="Pfam" id="PF02170">
    <property type="entry name" value="PAZ"/>
    <property type="match status" value="1"/>
</dbReference>
<dbReference type="Pfam" id="PF23278">
    <property type="entry name" value="Piwi_N"/>
    <property type="match status" value="1"/>
</dbReference>
<dbReference type="GO" id="GO:0004521">
    <property type="term" value="F:RNA endonuclease activity"/>
    <property type="evidence" value="ECO:0007669"/>
    <property type="project" value="UniProtKB-ARBA"/>
</dbReference>
<feature type="domain" description="PAZ" evidence="8">
    <location>
        <begin position="290"/>
        <end position="400"/>
    </location>
</feature>
<keyword evidence="3" id="KW-0963">Cytoplasm</keyword>
<evidence type="ECO:0000256" key="1">
    <source>
        <dbReference type="ARBA" id="ARBA00004496"/>
    </source>
</evidence>
<dbReference type="AlphaFoldDB" id="A0A182LZC8"/>
<keyword evidence="5" id="KW-0943">RNA-mediated gene silencing</keyword>
<keyword evidence="2" id="KW-0217">Developmental protein</keyword>
<dbReference type="InterPro" id="IPR012337">
    <property type="entry name" value="RNaseH-like_sf"/>
</dbReference>
<comment type="subcellular location">
    <subcellularLocation>
        <location evidence="1">Cytoplasm</location>
    </subcellularLocation>
</comment>
<evidence type="ECO:0000256" key="2">
    <source>
        <dbReference type="ARBA" id="ARBA00022473"/>
    </source>
</evidence>
<dbReference type="Gene3D" id="3.30.420.10">
    <property type="entry name" value="Ribonuclease H-like superfamily/Ribonuclease H"/>
    <property type="match status" value="1"/>
</dbReference>
<keyword evidence="11" id="KW-1185">Reference proteome</keyword>
<evidence type="ECO:0000313" key="10">
    <source>
        <dbReference type="EnsemblMetazoa" id="ACUA005616-PA"/>
    </source>
</evidence>
<dbReference type="PROSITE" id="PS00018">
    <property type="entry name" value="EF_HAND_1"/>
    <property type="match status" value="1"/>
</dbReference>
<dbReference type="STRING" id="139723.A0A182LZC8"/>
<dbReference type="GO" id="GO:0061157">
    <property type="term" value="P:mRNA destabilization"/>
    <property type="evidence" value="ECO:0007669"/>
    <property type="project" value="UniProtKB-ARBA"/>
</dbReference>
<dbReference type="Proteomes" id="UP000075883">
    <property type="component" value="Unassembled WGS sequence"/>
</dbReference>
<dbReference type="GO" id="GO:0043186">
    <property type="term" value="C:P granule"/>
    <property type="evidence" value="ECO:0007669"/>
    <property type="project" value="UniProtKB-ARBA"/>
</dbReference>
<dbReference type="PANTHER" id="PTHR22891">
    <property type="entry name" value="EUKARYOTIC TRANSLATION INITIATION FACTOR 2C"/>
    <property type="match status" value="1"/>
</dbReference>
<feature type="domain" description="Piwi" evidence="9">
    <location>
        <begin position="567"/>
        <end position="867"/>
    </location>
</feature>
<comment type="similarity">
    <text evidence="6">Belongs to the argonaute family. Piwi subfamily.</text>
</comment>
<dbReference type="Gene3D" id="2.170.260.10">
    <property type="entry name" value="paz domain"/>
    <property type="match status" value="1"/>
</dbReference>
<dbReference type="GO" id="GO:0003723">
    <property type="term" value="F:RNA binding"/>
    <property type="evidence" value="ECO:0007669"/>
    <property type="project" value="UniProtKB-KW"/>
</dbReference>
<evidence type="ECO:0000256" key="7">
    <source>
        <dbReference type="SAM" id="MobiDB-lite"/>
    </source>
</evidence>